<dbReference type="PANTHER" id="PTHR40053">
    <property type="entry name" value="SPORULATION-CONTROL PROTEIN SPO0M"/>
    <property type="match status" value="1"/>
</dbReference>
<dbReference type="EMBL" id="JACHGN010000001">
    <property type="protein sequence ID" value="MBB5130681.1"/>
    <property type="molecule type" value="Genomic_DNA"/>
</dbReference>
<keyword evidence="2" id="KW-1185">Reference proteome</keyword>
<proteinExistence type="predicted"/>
<dbReference type="Proteomes" id="UP000578449">
    <property type="component" value="Unassembled WGS sequence"/>
</dbReference>
<comment type="caution">
    <text evidence="1">The sequence shown here is derived from an EMBL/GenBank/DDBJ whole genome shotgun (WGS) entry which is preliminary data.</text>
</comment>
<sequence length="325" mass="35054">MRERGIVVFKRMLGALGVGGPSVDTVLASPYAEPGGMLTGEVRIKGGDFEAEIEHVALGLVTRVEAEHPEGEATGTIEFFRAEVSGPFRLGTGEERAIPFQIPVPWETPITEVLGRPLHGMALGVRTELAIAKAVDKGDLDPVSVRPTPSQERVLQAFDRLGFQFRSADLEMGRIHGVYQELPFFQEIEFYPPPQYAGQVNEVELTFVTAADGLEVILEADKRGGMFSGGSDSFGRFHVSHQDALAMDWSAHINDWIAGLAQYRVPSHGHNDDYYGGYHDNDHHHHGGGGMGAAVAAGAAGVAAGFVAAEVVDEIGDFFEGEEEE</sequence>
<evidence type="ECO:0000313" key="2">
    <source>
        <dbReference type="Proteomes" id="UP000578449"/>
    </source>
</evidence>
<dbReference type="PANTHER" id="PTHR40053:SF1">
    <property type="entry name" value="SPORULATION-CONTROL PROTEIN SPO0M"/>
    <property type="match status" value="1"/>
</dbReference>
<reference evidence="1 2" key="1">
    <citation type="submission" date="2020-08" db="EMBL/GenBank/DDBJ databases">
        <title>Genomic Encyclopedia of Type Strains, Phase IV (KMG-IV): sequencing the most valuable type-strain genomes for metagenomic binning, comparative biology and taxonomic classification.</title>
        <authorList>
            <person name="Goeker M."/>
        </authorList>
    </citation>
    <scope>NUCLEOTIDE SEQUENCE [LARGE SCALE GENOMIC DNA]</scope>
    <source>
        <strain evidence="1 2">DSM 45615</strain>
    </source>
</reference>
<evidence type="ECO:0000313" key="1">
    <source>
        <dbReference type="EMBL" id="MBB5130681.1"/>
    </source>
</evidence>
<dbReference type="Pfam" id="PF07070">
    <property type="entry name" value="Spo0M"/>
    <property type="match status" value="1"/>
</dbReference>
<name>A0A840NYE3_9ACTN</name>
<dbReference type="RefSeq" id="WP_221335734.1">
    <property type="nucleotide sequence ID" value="NZ_BAABIX010000006.1"/>
</dbReference>
<accession>A0A840NYE3</accession>
<gene>
    <name evidence="1" type="ORF">HNP84_000369</name>
</gene>
<dbReference type="InterPro" id="IPR009776">
    <property type="entry name" value="Spore_0_M"/>
</dbReference>
<protein>
    <submittedName>
        <fullName evidence="1">Sporulation-control protein</fullName>
    </submittedName>
</protein>
<organism evidence="1 2">
    <name type="scientific">Thermocatellispora tengchongensis</name>
    <dbReference type="NCBI Taxonomy" id="1073253"/>
    <lineage>
        <taxon>Bacteria</taxon>
        <taxon>Bacillati</taxon>
        <taxon>Actinomycetota</taxon>
        <taxon>Actinomycetes</taxon>
        <taxon>Streptosporangiales</taxon>
        <taxon>Streptosporangiaceae</taxon>
        <taxon>Thermocatellispora</taxon>
    </lineage>
</organism>
<dbReference type="AlphaFoldDB" id="A0A840NYE3"/>